<evidence type="ECO:0000256" key="6">
    <source>
        <dbReference type="ARBA" id="ARBA00022917"/>
    </source>
</evidence>
<dbReference type="PANTHER" id="PTHR43707">
    <property type="entry name" value="HISTIDYL-TRNA SYNTHETASE"/>
    <property type="match status" value="1"/>
</dbReference>
<dbReference type="InterPro" id="IPR045864">
    <property type="entry name" value="aa-tRNA-synth_II/BPL/LPL"/>
</dbReference>
<reference evidence="11" key="1">
    <citation type="journal article" date="2015" name="Proc. Natl. Acad. Sci. U.S.A.">
        <title>Networks of energetic and metabolic interactions define dynamics in microbial communities.</title>
        <authorList>
            <person name="Embree M."/>
            <person name="Liu J.K."/>
            <person name="Al-Bassam M.M."/>
            <person name="Zengler K."/>
        </authorList>
    </citation>
    <scope>NUCLEOTIDE SEQUENCE</scope>
</reference>
<evidence type="ECO:0000256" key="1">
    <source>
        <dbReference type="ARBA" id="ARBA00008226"/>
    </source>
</evidence>
<dbReference type="EMBL" id="LNQE01000869">
    <property type="protein sequence ID" value="KUG24014.1"/>
    <property type="molecule type" value="Genomic_DNA"/>
</dbReference>
<dbReference type="InterPro" id="IPR004154">
    <property type="entry name" value="Anticodon-bd"/>
</dbReference>
<dbReference type="HAMAP" id="MF_00127">
    <property type="entry name" value="His_tRNA_synth"/>
    <property type="match status" value="1"/>
</dbReference>
<organism evidence="11">
    <name type="scientific">hydrocarbon metagenome</name>
    <dbReference type="NCBI Taxonomy" id="938273"/>
    <lineage>
        <taxon>unclassified sequences</taxon>
        <taxon>metagenomes</taxon>
        <taxon>ecological metagenomes</taxon>
    </lineage>
</organism>
<evidence type="ECO:0000256" key="2">
    <source>
        <dbReference type="ARBA" id="ARBA00012815"/>
    </source>
</evidence>
<dbReference type="GO" id="GO:0005524">
    <property type="term" value="F:ATP binding"/>
    <property type="evidence" value="ECO:0007669"/>
    <property type="project" value="UniProtKB-KW"/>
</dbReference>
<dbReference type="Pfam" id="PF13393">
    <property type="entry name" value="tRNA-synt_His"/>
    <property type="match status" value="2"/>
</dbReference>
<dbReference type="Gene3D" id="3.40.50.800">
    <property type="entry name" value="Anticodon-binding domain"/>
    <property type="match status" value="1"/>
</dbReference>
<dbReference type="PROSITE" id="PS50862">
    <property type="entry name" value="AA_TRNA_LIGASE_II"/>
    <property type="match status" value="1"/>
</dbReference>
<comment type="catalytic activity">
    <reaction evidence="9">
        <text>tRNA(His) + L-histidine + ATP = L-histidyl-tRNA(His) + AMP + diphosphate + H(+)</text>
        <dbReference type="Rhea" id="RHEA:17313"/>
        <dbReference type="Rhea" id="RHEA-COMP:9665"/>
        <dbReference type="Rhea" id="RHEA-COMP:9689"/>
        <dbReference type="ChEBI" id="CHEBI:15378"/>
        <dbReference type="ChEBI" id="CHEBI:30616"/>
        <dbReference type="ChEBI" id="CHEBI:33019"/>
        <dbReference type="ChEBI" id="CHEBI:57595"/>
        <dbReference type="ChEBI" id="CHEBI:78442"/>
        <dbReference type="ChEBI" id="CHEBI:78527"/>
        <dbReference type="ChEBI" id="CHEBI:456215"/>
        <dbReference type="EC" id="6.1.1.21"/>
    </reaction>
</comment>
<sequence>MEKITAIRGFKDILPEDARRFWKIESTARQIFNSFGFREIRTPIIEKTELFRRSIGETTDIVEKEMYTFTDRDSELLTLRPEATASIIRAYIEHNIFAAEQTTKLFMIGPMFRRERPQKGRFRQFNQIDVEFFGEDSPQSDAEIIFMLMHFLTSAGLKNLLLEINSLGCPSCRPSFSNAVIAFLKGSEKNLCSDCQRRIHTNPLRAFDCKVETCASIIADAPAIIDFLCSDCENHFSKVKELLKVLHIPFNINTRMVRGLDYYTKTAFEVKSNALGAQNAVAGGGRYNGLVSSLGGPEVAGIGFGIGFERLIDCLPKESTDKFKTDLFIAALGAQAQKLAFGLTNELRRTGISAEMDYADKSLKSQLKRADKLNSSFALIFGDKEIEEKQVLLRNMTTKDQQKIPLDSLLKSIINIIKER</sequence>
<dbReference type="EC" id="6.1.1.21" evidence="2"/>
<comment type="similarity">
    <text evidence="1">Belongs to the class-II aminoacyl-tRNA synthetase family.</text>
</comment>
<feature type="domain" description="Aminoacyl-transfer RNA synthetases class-II family profile" evidence="10">
    <location>
        <begin position="1"/>
        <end position="312"/>
    </location>
</feature>
<dbReference type="CDD" id="cd00859">
    <property type="entry name" value="HisRS_anticodon"/>
    <property type="match status" value="1"/>
</dbReference>
<keyword evidence="6" id="KW-0648">Protein biosynthesis</keyword>
<evidence type="ECO:0000259" key="10">
    <source>
        <dbReference type="PROSITE" id="PS50862"/>
    </source>
</evidence>
<dbReference type="PIRSF" id="PIRSF001549">
    <property type="entry name" value="His-tRNA_synth"/>
    <property type="match status" value="1"/>
</dbReference>
<dbReference type="Gene3D" id="3.30.930.10">
    <property type="entry name" value="Bira Bifunctional Protein, Domain 2"/>
    <property type="match status" value="1"/>
</dbReference>
<dbReference type="InterPro" id="IPR033656">
    <property type="entry name" value="HisRS_anticodon"/>
</dbReference>
<evidence type="ECO:0000256" key="9">
    <source>
        <dbReference type="ARBA" id="ARBA00047639"/>
    </source>
</evidence>
<keyword evidence="7 11" id="KW-0030">Aminoacyl-tRNA synthetase</keyword>
<dbReference type="SUPFAM" id="SSF52954">
    <property type="entry name" value="Class II aaRS ABD-related"/>
    <property type="match status" value="1"/>
</dbReference>
<dbReference type="GO" id="GO:0005737">
    <property type="term" value="C:cytoplasm"/>
    <property type="evidence" value="ECO:0007669"/>
    <property type="project" value="InterPro"/>
</dbReference>
<dbReference type="GO" id="GO:0006427">
    <property type="term" value="P:histidyl-tRNA aminoacylation"/>
    <property type="evidence" value="ECO:0007669"/>
    <property type="project" value="InterPro"/>
</dbReference>
<dbReference type="PANTHER" id="PTHR43707:SF1">
    <property type="entry name" value="HISTIDINE--TRNA LIGASE, MITOCHONDRIAL-RELATED"/>
    <property type="match status" value="1"/>
</dbReference>
<name>A0A0W8FTH3_9ZZZZ</name>
<keyword evidence="5" id="KW-0067">ATP-binding</keyword>
<keyword evidence="4" id="KW-0547">Nucleotide-binding</keyword>
<proteinExistence type="inferred from homology"/>
<evidence type="ECO:0000256" key="8">
    <source>
        <dbReference type="ARBA" id="ARBA00030619"/>
    </source>
</evidence>
<dbReference type="CDD" id="cd00773">
    <property type="entry name" value="HisRS-like_core"/>
    <property type="match status" value="1"/>
</dbReference>
<dbReference type="GO" id="GO:0004821">
    <property type="term" value="F:histidine-tRNA ligase activity"/>
    <property type="evidence" value="ECO:0007669"/>
    <property type="project" value="UniProtKB-EC"/>
</dbReference>
<gene>
    <name evidence="11" type="ORF">ASZ90_006180</name>
</gene>
<comment type="caution">
    <text evidence="11">The sequence shown here is derived from an EMBL/GenBank/DDBJ whole genome shotgun (WGS) entry which is preliminary data.</text>
</comment>
<dbReference type="AlphaFoldDB" id="A0A0W8FTH3"/>
<dbReference type="InterPro" id="IPR006195">
    <property type="entry name" value="aa-tRNA-synth_II"/>
</dbReference>
<dbReference type="Pfam" id="PF03129">
    <property type="entry name" value="HGTP_anticodon"/>
    <property type="match status" value="1"/>
</dbReference>
<protein>
    <recommendedName>
        <fullName evidence="2">histidine--tRNA ligase</fullName>
        <ecNumber evidence="2">6.1.1.21</ecNumber>
    </recommendedName>
    <alternativeName>
        <fullName evidence="8">Histidyl-tRNA synthetase</fullName>
    </alternativeName>
</protein>
<keyword evidence="3 11" id="KW-0436">Ligase</keyword>
<evidence type="ECO:0000256" key="3">
    <source>
        <dbReference type="ARBA" id="ARBA00022598"/>
    </source>
</evidence>
<dbReference type="NCBIfam" id="TIGR00442">
    <property type="entry name" value="hisS"/>
    <property type="match status" value="1"/>
</dbReference>
<evidence type="ECO:0000313" key="11">
    <source>
        <dbReference type="EMBL" id="KUG24014.1"/>
    </source>
</evidence>
<accession>A0A0W8FTH3</accession>
<dbReference type="SUPFAM" id="SSF55681">
    <property type="entry name" value="Class II aaRS and biotin synthetases"/>
    <property type="match status" value="1"/>
</dbReference>
<dbReference type="InterPro" id="IPR004516">
    <property type="entry name" value="HisRS/HisZ"/>
</dbReference>
<dbReference type="InterPro" id="IPR036621">
    <property type="entry name" value="Anticodon-bd_dom_sf"/>
</dbReference>
<dbReference type="InterPro" id="IPR015807">
    <property type="entry name" value="His-tRNA-ligase"/>
</dbReference>
<evidence type="ECO:0000256" key="4">
    <source>
        <dbReference type="ARBA" id="ARBA00022741"/>
    </source>
</evidence>
<dbReference type="InterPro" id="IPR041715">
    <property type="entry name" value="HisRS-like_core"/>
</dbReference>
<evidence type="ECO:0000256" key="5">
    <source>
        <dbReference type="ARBA" id="ARBA00022840"/>
    </source>
</evidence>
<evidence type="ECO:0000256" key="7">
    <source>
        <dbReference type="ARBA" id="ARBA00023146"/>
    </source>
</evidence>